<evidence type="ECO:0000313" key="4">
    <source>
        <dbReference type="EMBL" id="MCK0208864.1"/>
    </source>
</evidence>
<comment type="subunit">
    <text evidence="3">UreD, UreF and UreG form a complex that acts as a GTP-hydrolysis-dependent molecular chaperone, activating the urease apoprotein by helping to assemble the nickel containing metallocenter of UreC. The UreE protein probably delivers the nickel.</text>
</comment>
<sequence>MSEAAAEPGNAAPDLLPLFVWLSPAFPVGAFAYSHGLEWAVETQDISDLASLDRWVDDLLRHGGPFADAVLLAHAWRAARAGDEAALVEVLELASAFAPSRERQMETLNQGDAFLAATRVSWPAPLLERVPALWDGRVAYPVAVGIAAAAHGLPLAPTLAAFLNAVAANLISAAVRLVPLGQTDGNRALAAATITVREVAPRAAGVPLDAIGGAALKSDIASMRHETQYTRLFRS</sequence>
<evidence type="ECO:0000256" key="1">
    <source>
        <dbReference type="ARBA" id="ARBA00022988"/>
    </source>
</evidence>
<evidence type="ECO:0000256" key="2">
    <source>
        <dbReference type="ARBA" id="ARBA00023186"/>
    </source>
</evidence>
<comment type="subcellular location">
    <subcellularLocation>
        <location evidence="3">Cytoplasm</location>
    </subcellularLocation>
</comment>
<reference evidence="5" key="2">
    <citation type="submission" date="2023-07" db="EMBL/GenBank/DDBJ databases">
        <title>Ancylobacter moscoviensis sp. nov., facultatively methylotrophic bacteria from activated sludge and the reclassification of Starkeya novella (Starkey 1934) Kelly et al. 2000 as Ancylobacter novellus comb. nov., Starkeya koreensis Im et al. 2006 as Ancylobacter koreensis comb.nov., Angulomicrobium tetraedrale Vasil'eva et al. 1986 as Ancylobacter tetraedralis comb. nov., Angulomicrobium amanitiforme Fritz et al. 2004 as Ancylobacter amanitiformis comb. nov. and Methylorhabdus multivorans Doronina et al. 1996 as Ancylobacter multivorans comb. nov. and emended description of the genus Ancylobacter.</title>
        <authorList>
            <person name="Doronina N."/>
            <person name="Chemodurova A."/>
            <person name="Grouzdev D."/>
            <person name="Koziaeva V."/>
            <person name="Shi W."/>
            <person name="Wu L."/>
            <person name="Kaparullina E."/>
        </authorList>
    </citation>
    <scope>NUCLEOTIDE SEQUENCE [LARGE SCALE GENOMIC DNA]</scope>
    <source>
        <strain evidence="5">Jip08</strain>
    </source>
</reference>
<name>A0ABT0DNU6_9HYPH</name>
<dbReference type="Pfam" id="PF01730">
    <property type="entry name" value="UreF"/>
    <property type="match status" value="1"/>
</dbReference>
<dbReference type="HAMAP" id="MF_01385">
    <property type="entry name" value="UreF"/>
    <property type="match status" value="1"/>
</dbReference>
<dbReference type="EMBL" id="JALKCG010000004">
    <property type="protein sequence ID" value="MCK0208864.1"/>
    <property type="molecule type" value="Genomic_DNA"/>
</dbReference>
<dbReference type="PIRSF" id="PIRSF009467">
    <property type="entry name" value="Ureas_acces_UreF"/>
    <property type="match status" value="1"/>
</dbReference>
<dbReference type="InterPro" id="IPR038277">
    <property type="entry name" value="UreF_sf"/>
</dbReference>
<keyword evidence="5" id="KW-1185">Reference proteome</keyword>
<keyword evidence="3" id="KW-0963">Cytoplasm</keyword>
<protein>
    <recommendedName>
        <fullName evidence="3">Urease accessory protein UreF</fullName>
    </recommendedName>
</protein>
<comment type="function">
    <text evidence="3">Required for maturation of urease via the functional incorporation of the urease nickel metallocenter.</text>
</comment>
<gene>
    <name evidence="3" type="primary">ureF</name>
    <name evidence="4" type="ORF">MWN33_12570</name>
</gene>
<reference evidence="4 5" key="1">
    <citation type="submission" date="2022-04" db="EMBL/GenBank/DDBJ databases">
        <authorList>
            <person name="Grouzdev D.S."/>
            <person name="Pantiukh K.S."/>
            <person name="Krutkina M.S."/>
        </authorList>
    </citation>
    <scope>NUCLEOTIDE SEQUENCE [LARGE SCALE GENOMIC DNA]</scope>
    <source>
        <strain evidence="4 5">Jip08</strain>
    </source>
</reference>
<dbReference type="InterPro" id="IPR002639">
    <property type="entry name" value="UreF"/>
</dbReference>
<evidence type="ECO:0000313" key="5">
    <source>
        <dbReference type="Proteomes" id="UP001202867"/>
    </source>
</evidence>
<comment type="similarity">
    <text evidence="3">Belongs to the UreF family.</text>
</comment>
<dbReference type="Gene3D" id="1.10.4190.10">
    <property type="entry name" value="Urease accessory protein UreF"/>
    <property type="match status" value="1"/>
</dbReference>
<accession>A0ABT0DNU6</accession>
<comment type="caution">
    <text evidence="4">The sequence shown here is derived from an EMBL/GenBank/DDBJ whole genome shotgun (WGS) entry which is preliminary data.</text>
</comment>
<dbReference type="Proteomes" id="UP001202867">
    <property type="component" value="Unassembled WGS sequence"/>
</dbReference>
<dbReference type="RefSeq" id="WP_247201181.1">
    <property type="nucleotide sequence ID" value="NZ_JALKCG010000004.1"/>
</dbReference>
<evidence type="ECO:0000256" key="3">
    <source>
        <dbReference type="HAMAP-Rule" id="MF_01385"/>
    </source>
</evidence>
<organism evidence="4 5">
    <name type="scientific">Ancylobacter koreensis</name>
    <dbReference type="NCBI Taxonomy" id="266121"/>
    <lineage>
        <taxon>Bacteria</taxon>
        <taxon>Pseudomonadati</taxon>
        <taxon>Pseudomonadota</taxon>
        <taxon>Alphaproteobacteria</taxon>
        <taxon>Hyphomicrobiales</taxon>
        <taxon>Xanthobacteraceae</taxon>
        <taxon>Ancylobacter</taxon>
    </lineage>
</organism>
<keyword evidence="2 3" id="KW-0143">Chaperone</keyword>
<dbReference type="PANTHER" id="PTHR33620:SF1">
    <property type="entry name" value="UREASE ACCESSORY PROTEIN F"/>
    <property type="match status" value="1"/>
</dbReference>
<dbReference type="PANTHER" id="PTHR33620">
    <property type="entry name" value="UREASE ACCESSORY PROTEIN F"/>
    <property type="match status" value="1"/>
</dbReference>
<keyword evidence="1 3" id="KW-0996">Nickel insertion</keyword>
<proteinExistence type="inferred from homology"/>